<dbReference type="STRING" id="213588.SAMN02745204_00547"/>
<accession>A0A1M4TY35</accession>
<dbReference type="InterPro" id="IPR011322">
    <property type="entry name" value="N-reg_PII-like_a/b"/>
</dbReference>
<proteinExistence type="inferred from homology"/>
<keyword evidence="3" id="KW-1185">Reference proteome</keyword>
<evidence type="ECO:0000256" key="1">
    <source>
        <dbReference type="ARBA" id="ARBA00010554"/>
    </source>
</evidence>
<reference evidence="3" key="1">
    <citation type="submission" date="2016-11" db="EMBL/GenBank/DDBJ databases">
        <authorList>
            <person name="Varghese N."/>
            <person name="Submissions S."/>
        </authorList>
    </citation>
    <scope>NUCLEOTIDE SEQUENCE [LARGE SCALE GENOMIC DNA]</scope>
    <source>
        <strain evidence="3">DSM 14834</strain>
    </source>
</reference>
<name>A0A1M4TY35_9GAMM</name>
<dbReference type="SUPFAM" id="SSF54913">
    <property type="entry name" value="GlnB-like"/>
    <property type="match status" value="1"/>
</dbReference>
<dbReference type="EMBL" id="FQUK01000006">
    <property type="protein sequence ID" value="SHE49348.1"/>
    <property type="molecule type" value="Genomic_DNA"/>
</dbReference>
<dbReference type="InterPro" id="IPR015867">
    <property type="entry name" value="N-reg_PII/ATP_PRibTrfase_C"/>
</dbReference>
<dbReference type="PANTHER" id="PTHR35983:SF1">
    <property type="entry name" value="UPF0166 PROTEIN TM_0021"/>
    <property type="match status" value="1"/>
</dbReference>
<dbReference type="AlphaFoldDB" id="A0A1M4TY35"/>
<gene>
    <name evidence="2" type="ORF">SAMN02745204_00547</name>
</gene>
<dbReference type="Proteomes" id="UP000242857">
    <property type="component" value="Unassembled WGS sequence"/>
</dbReference>
<dbReference type="InterPro" id="IPR003793">
    <property type="entry name" value="UPF0166"/>
</dbReference>
<organism evidence="2 3">
    <name type="scientific">Thermomonas hydrothermalis</name>
    <dbReference type="NCBI Taxonomy" id="213588"/>
    <lineage>
        <taxon>Bacteria</taxon>
        <taxon>Pseudomonadati</taxon>
        <taxon>Pseudomonadota</taxon>
        <taxon>Gammaproteobacteria</taxon>
        <taxon>Lysobacterales</taxon>
        <taxon>Lysobacteraceae</taxon>
        <taxon>Thermomonas</taxon>
    </lineage>
</organism>
<dbReference type="PANTHER" id="PTHR35983">
    <property type="entry name" value="UPF0166 PROTEIN TM_0021"/>
    <property type="match status" value="1"/>
</dbReference>
<sequence length="106" mass="11801">MKGVHLRIYTHESSRHEGALLYEWLLEQARTLGIPGGSVFRAMAGYGRHGVLHESNFFELAGTEPVLVEFIAQPEQADALLDRLQTAGIQVFYARLEADFGIVGMK</sequence>
<dbReference type="Pfam" id="PF02641">
    <property type="entry name" value="DUF190"/>
    <property type="match status" value="1"/>
</dbReference>
<evidence type="ECO:0000313" key="3">
    <source>
        <dbReference type="Proteomes" id="UP000242857"/>
    </source>
</evidence>
<evidence type="ECO:0000313" key="2">
    <source>
        <dbReference type="EMBL" id="SHE49348.1"/>
    </source>
</evidence>
<comment type="similarity">
    <text evidence="1">Belongs to the UPF0166 family.</text>
</comment>
<dbReference type="RefSeq" id="WP_072755100.1">
    <property type="nucleotide sequence ID" value="NZ_FQUK01000006.1"/>
</dbReference>
<protein>
    <submittedName>
        <fullName evidence="2">PII-like signaling protein</fullName>
    </submittedName>
</protein>
<dbReference type="Gene3D" id="3.30.70.120">
    <property type="match status" value="1"/>
</dbReference>
<dbReference type="OrthoDB" id="5339790at2"/>